<accession>A0A4D5ZCP1</accession>
<name>A0A4D5ZCP1_9CAUD</name>
<dbReference type="Proteomes" id="UP000296455">
    <property type="component" value="Segment"/>
</dbReference>
<protein>
    <submittedName>
        <fullName evidence="1">Uncharacterized protein</fullName>
    </submittedName>
</protein>
<evidence type="ECO:0000313" key="1">
    <source>
        <dbReference type="EMBL" id="QBX06813.1"/>
    </source>
</evidence>
<reference evidence="1 2" key="1">
    <citation type="submission" date="2019-02" db="EMBL/GenBank/DDBJ databases">
        <title>Complete genome sequence of Burkholderia cenocepacia phage BcepSaruman.</title>
        <authorList>
            <person name="Park K."/>
            <person name="Liu M."/>
            <person name="Gill J."/>
        </authorList>
    </citation>
    <scope>NUCLEOTIDE SEQUENCE [LARGE SCALE GENOMIC DNA]</scope>
</reference>
<dbReference type="EMBL" id="MK552140">
    <property type="protein sequence ID" value="QBX06813.1"/>
    <property type="molecule type" value="Genomic_DNA"/>
</dbReference>
<sequence>MLTSQEREILEVVLERLIATPVDQRTLICGHVASAGSALGGDSVDHRAVWRWPTARSQEMRVASRSLYNSINAALDREVPGSCTIDSYLEKKLGIPLYDLVTKVEHIVRTREVRIAWVRHMLENW</sequence>
<organism evidence="1 2">
    <name type="scientific">Burkholderia phage BcepSaruman</name>
    <dbReference type="NCBI Taxonomy" id="2530032"/>
    <lineage>
        <taxon>Viruses</taxon>
        <taxon>Duplodnaviria</taxon>
        <taxon>Heunggongvirae</taxon>
        <taxon>Uroviricota</taxon>
        <taxon>Caudoviricetes</taxon>
        <taxon>Sarumanvirus</taxon>
        <taxon>Sarumanvirus bcepsaruman</taxon>
    </lineage>
</organism>
<keyword evidence="2" id="KW-1185">Reference proteome</keyword>
<proteinExistence type="predicted"/>
<evidence type="ECO:0000313" key="2">
    <source>
        <dbReference type="Proteomes" id="UP000296455"/>
    </source>
</evidence>
<gene>
    <name evidence="1" type="ORF">BcepSaruman_400</name>
</gene>